<proteinExistence type="inferred from homology"/>
<keyword evidence="7" id="KW-0472">Membrane</keyword>
<dbReference type="Proteomes" id="UP000824139">
    <property type="component" value="Unassembled WGS sequence"/>
</dbReference>
<evidence type="ECO:0000256" key="6">
    <source>
        <dbReference type="ARBA" id="ARBA00023098"/>
    </source>
</evidence>
<reference evidence="9" key="2">
    <citation type="journal article" date="2021" name="PeerJ">
        <title>Extensive microbial diversity within the chicken gut microbiome revealed by metagenomics and culture.</title>
        <authorList>
            <person name="Gilroy R."/>
            <person name="Ravi A."/>
            <person name="Getino M."/>
            <person name="Pursley I."/>
            <person name="Horton D.L."/>
            <person name="Alikhan N.F."/>
            <person name="Baker D."/>
            <person name="Gharbi K."/>
            <person name="Hall N."/>
            <person name="Watson M."/>
            <person name="Adriaenssens E.M."/>
            <person name="Foster-Nyarko E."/>
            <person name="Jarju S."/>
            <person name="Secka A."/>
            <person name="Antonio M."/>
            <person name="Oren A."/>
            <person name="Chaudhuri R.R."/>
            <person name="La Ragione R."/>
            <person name="Hildebrand F."/>
            <person name="Pallen M.J."/>
        </authorList>
    </citation>
    <scope>NUCLEOTIDE SEQUENCE</scope>
    <source>
        <strain evidence="9">CHK152-2994</strain>
    </source>
</reference>
<dbReference type="EC" id="3.1.4.4" evidence="3"/>
<sequence>MKKFLQIFYLIILFALFCIYEVYENSGTKVIEVLTPVKFAIDMNNNGIADEGETICIPEIDALTSDLHIMQEDLIKALKISNTDAINAGFAGDNFAKQTLLNKKVKLQYTGKANSECKFANIIFDEDKNYSEEFLKSGFAIKDNKLVNPELFNVKLSETKKLDLVIVNRKSRKFHRLNCKFGLNSGDYEILPMKEALSKYEKCKYCIVRPAAQKKLQTHDAKIIDKSAYPEVFQTDGIKFIVSDYTNNLKPDNKCAHQLCKEVVSLINSTNSTLDMAIYDWNNIPEIINALNNAKARGVTLRVIYDKRTGDNFYPETEEFVKTLENVRSDEIEGSKTLTSMLMHNKFIISDRKKLLTGSMNFSTTGLSGFNANNIAIINSPEMAGYYTKEFNQMFEGKFHKLKEKLNSNNVFKAGNSTLTVYFSPQDKTVENALVPLINSAQNYIYLPVFVITHNSMTDALIKAHNRGVEVKIILDATATRTTHSTHSVLRNAGIPLKTENYAGKIHNKSMIIDDKYIVTGSMNFSNSGENKNDENCVIIENPELAKFYKGWFIFIWNKIPDKFLNFTARPESRESIGSCYDGIDNDYDGKIDFVDEGCRQ</sequence>
<keyword evidence="7" id="KW-1133">Transmembrane helix</keyword>
<dbReference type="InterPro" id="IPR025202">
    <property type="entry name" value="PLD-like_dom"/>
</dbReference>
<feature type="domain" description="PLD phosphodiesterase" evidence="8">
    <location>
        <begin position="502"/>
        <end position="529"/>
    </location>
</feature>
<evidence type="ECO:0000256" key="5">
    <source>
        <dbReference type="ARBA" id="ARBA00022963"/>
    </source>
</evidence>
<dbReference type="GO" id="GO:0006793">
    <property type="term" value="P:phosphorus metabolic process"/>
    <property type="evidence" value="ECO:0007669"/>
    <property type="project" value="UniProtKB-ARBA"/>
</dbReference>
<evidence type="ECO:0000256" key="7">
    <source>
        <dbReference type="SAM" id="Phobius"/>
    </source>
</evidence>
<evidence type="ECO:0000313" key="10">
    <source>
        <dbReference type="Proteomes" id="UP000824139"/>
    </source>
</evidence>
<dbReference type="GO" id="GO:0016891">
    <property type="term" value="F:RNA endonuclease activity producing 5'-phosphomonoesters, hydrolytic mechanism"/>
    <property type="evidence" value="ECO:0007669"/>
    <property type="project" value="TreeGrafter"/>
</dbReference>
<evidence type="ECO:0000256" key="3">
    <source>
        <dbReference type="ARBA" id="ARBA00012027"/>
    </source>
</evidence>
<name>A0A9D1FV71_9BACT</name>
<feature type="domain" description="PLD phosphodiesterase" evidence="8">
    <location>
        <begin position="339"/>
        <end position="366"/>
    </location>
</feature>
<gene>
    <name evidence="9" type="ORF">IAD41_02935</name>
</gene>
<dbReference type="InterPro" id="IPR051406">
    <property type="entry name" value="PLD_domain"/>
</dbReference>
<evidence type="ECO:0000256" key="2">
    <source>
        <dbReference type="ARBA" id="ARBA00008664"/>
    </source>
</evidence>
<dbReference type="InterPro" id="IPR001736">
    <property type="entry name" value="PLipase_D/transphosphatidylase"/>
</dbReference>
<dbReference type="GO" id="GO:0016042">
    <property type="term" value="P:lipid catabolic process"/>
    <property type="evidence" value="ECO:0007669"/>
    <property type="project" value="UniProtKB-KW"/>
</dbReference>
<dbReference type="SUPFAM" id="SSF56024">
    <property type="entry name" value="Phospholipase D/nuclease"/>
    <property type="match status" value="2"/>
</dbReference>
<organism evidence="9 10">
    <name type="scientific">Candidatus Scatenecus faecavium</name>
    <dbReference type="NCBI Taxonomy" id="2840915"/>
    <lineage>
        <taxon>Bacteria</taxon>
        <taxon>Candidatus Scatenecus</taxon>
    </lineage>
</organism>
<accession>A0A9D1FV71</accession>
<dbReference type="GO" id="GO:0004630">
    <property type="term" value="F:phospholipase D activity"/>
    <property type="evidence" value="ECO:0007669"/>
    <property type="project" value="UniProtKB-EC"/>
</dbReference>
<keyword evidence="5" id="KW-0442">Lipid degradation</keyword>
<evidence type="ECO:0000256" key="4">
    <source>
        <dbReference type="ARBA" id="ARBA00022801"/>
    </source>
</evidence>
<dbReference type="SMART" id="SM00155">
    <property type="entry name" value="PLDc"/>
    <property type="match status" value="2"/>
</dbReference>
<feature type="transmembrane region" description="Helical" evidence="7">
    <location>
        <begin position="7"/>
        <end position="23"/>
    </location>
</feature>
<keyword evidence="7" id="KW-0812">Transmembrane</keyword>
<dbReference type="AlphaFoldDB" id="A0A9D1FV71"/>
<protein>
    <recommendedName>
        <fullName evidence="3">phospholipase D</fullName>
        <ecNumber evidence="3">3.1.4.4</ecNumber>
    </recommendedName>
</protein>
<dbReference type="Pfam" id="PF13091">
    <property type="entry name" value="PLDc_2"/>
    <property type="match status" value="2"/>
</dbReference>
<dbReference type="PANTHER" id="PTHR43856">
    <property type="entry name" value="CARDIOLIPIN HYDROLASE"/>
    <property type="match status" value="1"/>
</dbReference>
<reference evidence="9" key="1">
    <citation type="submission" date="2020-10" db="EMBL/GenBank/DDBJ databases">
        <authorList>
            <person name="Gilroy R."/>
        </authorList>
    </citation>
    <scope>NUCLEOTIDE SEQUENCE</scope>
    <source>
        <strain evidence="9">CHK152-2994</strain>
    </source>
</reference>
<dbReference type="PROSITE" id="PS50035">
    <property type="entry name" value="PLD"/>
    <property type="match status" value="2"/>
</dbReference>
<dbReference type="Gene3D" id="3.30.870.10">
    <property type="entry name" value="Endonuclease Chain A"/>
    <property type="match status" value="2"/>
</dbReference>
<dbReference type="PANTHER" id="PTHR43856:SF1">
    <property type="entry name" value="MITOCHONDRIAL CARDIOLIPIN HYDROLASE"/>
    <property type="match status" value="1"/>
</dbReference>
<comment type="similarity">
    <text evidence="2">Belongs to the phospholipase D family.</text>
</comment>
<dbReference type="CDD" id="cd09116">
    <property type="entry name" value="PLDc_Nuc_like"/>
    <property type="match status" value="1"/>
</dbReference>
<comment type="caution">
    <text evidence="9">The sequence shown here is derived from an EMBL/GenBank/DDBJ whole genome shotgun (WGS) entry which is preliminary data.</text>
</comment>
<evidence type="ECO:0000313" key="9">
    <source>
        <dbReference type="EMBL" id="HIS82545.1"/>
    </source>
</evidence>
<evidence type="ECO:0000256" key="1">
    <source>
        <dbReference type="ARBA" id="ARBA00000798"/>
    </source>
</evidence>
<comment type="catalytic activity">
    <reaction evidence="1">
        <text>a 1,2-diacyl-sn-glycero-3-phosphocholine + H2O = a 1,2-diacyl-sn-glycero-3-phosphate + choline + H(+)</text>
        <dbReference type="Rhea" id="RHEA:14445"/>
        <dbReference type="ChEBI" id="CHEBI:15354"/>
        <dbReference type="ChEBI" id="CHEBI:15377"/>
        <dbReference type="ChEBI" id="CHEBI:15378"/>
        <dbReference type="ChEBI" id="CHEBI:57643"/>
        <dbReference type="ChEBI" id="CHEBI:58608"/>
        <dbReference type="EC" id="3.1.4.4"/>
    </reaction>
</comment>
<evidence type="ECO:0000259" key="8">
    <source>
        <dbReference type="PROSITE" id="PS50035"/>
    </source>
</evidence>
<keyword evidence="6" id="KW-0443">Lipid metabolism</keyword>
<dbReference type="EMBL" id="DVJO01000063">
    <property type="protein sequence ID" value="HIS82545.1"/>
    <property type="molecule type" value="Genomic_DNA"/>
</dbReference>
<keyword evidence="4" id="KW-0378">Hydrolase</keyword>